<dbReference type="GO" id="GO:0005096">
    <property type="term" value="F:GTPase activator activity"/>
    <property type="evidence" value="ECO:0007669"/>
    <property type="project" value="TreeGrafter"/>
</dbReference>
<evidence type="ECO:0000259" key="1">
    <source>
        <dbReference type="PROSITE" id="PS50238"/>
    </source>
</evidence>
<dbReference type="SUPFAM" id="SSF48350">
    <property type="entry name" value="GTPase activation domain, GAP"/>
    <property type="match status" value="1"/>
</dbReference>
<dbReference type="InterPro" id="IPR008936">
    <property type="entry name" value="Rho_GTPase_activation_prot"/>
</dbReference>
<dbReference type="PANTHER" id="PTHR23179">
    <property type="entry name" value="T-CELL ACTIVATION RHO GTPASE ACTIVATING PROTEIN-RELATED"/>
    <property type="match status" value="1"/>
</dbReference>
<dbReference type="OrthoDB" id="9994905at2759"/>
<accession>A0A3P7MBB7</accession>
<sequence length="331" mass="37491">MPIFQNIRSCVRRKHEVTRKPTKVHFNVRIGDAFKSENLASQLRDLLVYIAREGVAVTDLFRRPGNPRSIKKVIADLEAGRPICWTNYDFYTLANIAKRFLLHLDGGILGEAAENALIESLDVPDIDSRYAIMHRIITSQSKTVQQLLALLFGTWFRMIYHTEVNAMSVEAVAKSVAGSVFPSCTYSPERVEKASKVMEILIVGFAAAELFGRDLIEYFTQETKTSISRIEKFKYEFRFPKSIPRPKSTRMFMQMLLDESKKHGFDIVKDAAILMAKLSPMPVSQVASSLALAADGWFGDVEVQNKRNIESDKYALTAYAAVVRLEVTRHM</sequence>
<dbReference type="EMBL" id="UYRU01061697">
    <property type="protein sequence ID" value="VDN15191.1"/>
    <property type="molecule type" value="Genomic_DNA"/>
</dbReference>
<dbReference type="InterPro" id="IPR000198">
    <property type="entry name" value="RhoGAP_dom"/>
</dbReference>
<proteinExistence type="predicted"/>
<organism evidence="2 3">
    <name type="scientific">Dibothriocephalus latus</name>
    <name type="common">Fish tapeworm</name>
    <name type="synonym">Diphyllobothrium latum</name>
    <dbReference type="NCBI Taxonomy" id="60516"/>
    <lineage>
        <taxon>Eukaryota</taxon>
        <taxon>Metazoa</taxon>
        <taxon>Spiralia</taxon>
        <taxon>Lophotrochozoa</taxon>
        <taxon>Platyhelminthes</taxon>
        <taxon>Cestoda</taxon>
        <taxon>Eucestoda</taxon>
        <taxon>Diphyllobothriidea</taxon>
        <taxon>Diphyllobothriidae</taxon>
        <taxon>Dibothriocephalus</taxon>
    </lineage>
</organism>
<evidence type="ECO:0000313" key="3">
    <source>
        <dbReference type="Proteomes" id="UP000281553"/>
    </source>
</evidence>
<dbReference type="PROSITE" id="PS50238">
    <property type="entry name" value="RHOGAP"/>
    <property type="match status" value="1"/>
</dbReference>
<dbReference type="Proteomes" id="UP000281553">
    <property type="component" value="Unassembled WGS sequence"/>
</dbReference>
<dbReference type="CDD" id="cd00159">
    <property type="entry name" value="RhoGAP"/>
    <property type="match status" value="1"/>
</dbReference>
<protein>
    <recommendedName>
        <fullName evidence="1">Rho-GAP domain-containing protein</fullName>
    </recommendedName>
</protein>
<dbReference type="Gene3D" id="1.10.555.10">
    <property type="entry name" value="Rho GTPase activation protein"/>
    <property type="match status" value="1"/>
</dbReference>
<dbReference type="Pfam" id="PF00620">
    <property type="entry name" value="RhoGAP"/>
    <property type="match status" value="1"/>
</dbReference>
<reference evidence="2 3" key="1">
    <citation type="submission" date="2018-11" db="EMBL/GenBank/DDBJ databases">
        <authorList>
            <consortium name="Pathogen Informatics"/>
        </authorList>
    </citation>
    <scope>NUCLEOTIDE SEQUENCE [LARGE SCALE GENOMIC DNA]</scope>
</reference>
<dbReference type="AlphaFoldDB" id="A0A3P7MBB7"/>
<dbReference type="PANTHER" id="PTHR23179:SF27">
    <property type="entry name" value="RHO GTPASE ACTIVATING PROTEIN AT 71E, ISOFORM D"/>
    <property type="match status" value="1"/>
</dbReference>
<dbReference type="GO" id="GO:0007165">
    <property type="term" value="P:signal transduction"/>
    <property type="evidence" value="ECO:0007669"/>
    <property type="project" value="InterPro"/>
</dbReference>
<feature type="domain" description="Rho-GAP" evidence="1">
    <location>
        <begin position="28"/>
        <end position="209"/>
    </location>
</feature>
<keyword evidence="3" id="KW-1185">Reference proteome</keyword>
<gene>
    <name evidence="2" type="ORF">DILT_LOCUS11022</name>
</gene>
<dbReference type="SMART" id="SM00324">
    <property type="entry name" value="RhoGAP"/>
    <property type="match status" value="1"/>
</dbReference>
<name>A0A3P7MBB7_DIBLA</name>
<evidence type="ECO:0000313" key="2">
    <source>
        <dbReference type="EMBL" id="VDN15191.1"/>
    </source>
</evidence>